<proteinExistence type="predicted"/>
<dbReference type="Pfam" id="PF01551">
    <property type="entry name" value="Peptidase_M23"/>
    <property type="match status" value="1"/>
</dbReference>
<dbReference type="RefSeq" id="WP_125000926.1">
    <property type="nucleotide sequence ID" value="NZ_BHYK01000009.1"/>
</dbReference>
<keyword evidence="1" id="KW-1133">Transmembrane helix</keyword>
<dbReference type="AlphaFoldDB" id="A0A401ULI3"/>
<sequence>MKVNRTIALTFFFMSIIVIPLFFLGWILIGRDSSKLIWLMKIVISGLYMLLIFIIGYWGFICYYLRYLFGVLYVIVSALSISDMVTLPFIYEENVTKFVYNNGFYIFIYLLVAGTMLHFIIKSITALSYNGTSISLAFPFKSGTYYVFEGGNSKKCSLINYHFAGSSHTKNNVNKSMQYATDIVKLNSIGSFAKNILPKQIEKYAIYKEAIYSPCNGTIIEVVDNRDNEEPFSGNHPYNVGNKIVIQSKGINIVIGHIQRDSIKVKVGDFVNEGQHIANVGNSGLTEFPHLHIQAMKVVEGSIWSGEGIPILFDGKFLVKNTLITKIQTTFDCIHMYFFYIIQ</sequence>
<dbReference type="Gene3D" id="2.70.70.10">
    <property type="entry name" value="Glucose Permease (Domain IIA)"/>
    <property type="match status" value="1"/>
</dbReference>
<feature type="domain" description="M23ase beta-sheet core" evidence="2">
    <location>
        <begin position="208"/>
        <end position="297"/>
    </location>
</feature>
<protein>
    <recommendedName>
        <fullName evidence="2">M23ase beta-sheet core domain-containing protein</fullName>
    </recommendedName>
</protein>
<dbReference type="GO" id="GO:0004222">
    <property type="term" value="F:metalloendopeptidase activity"/>
    <property type="evidence" value="ECO:0007669"/>
    <property type="project" value="TreeGrafter"/>
</dbReference>
<dbReference type="CDD" id="cd12797">
    <property type="entry name" value="M23_peptidase"/>
    <property type="match status" value="1"/>
</dbReference>
<dbReference type="InterPro" id="IPR016047">
    <property type="entry name" value="M23ase_b-sheet_dom"/>
</dbReference>
<dbReference type="PANTHER" id="PTHR21666">
    <property type="entry name" value="PEPTIDASE-RELATED"/>
    <property type="match status" value="1"/>
</dbReference>
<feature type="transmembrane region" description="Helical" evidence="1">
    <location>
        <begin position="103"/>
        <end position="121"/>
    </location>
</feature>
<keyword evidence="4" id="KW-1185">Reference proteome</keyword>
<dbReference type="EMBL" id="BHYK01000009">
    <property type="protein sequence ID" value="GCD10389.1"/>
    <property type="molecule type" value="Genomic_DNA"/>
</dbReference>
<evidence type="ECO:0000256" key="1">
    <source>
        <dbReference type="SAM" id="Phobius"/>
    </source>
</evidence>
<dbReference type="OrthoDB" id="9809488at2"/>
<dbReference type="InterPro" id="IPR050570">
    <property type="entry name" value="Cell_wall_metabolism_enzyme"/>
</dbReference>
<evidence type="ECO:0000259" key="2">
    <source>
        <dbReference type="Pfam" id="PF01551"/>
    </source>
</evidence>
<dbReference type="PANTHER" id="PTHR21666:SF270">
    <property type="entry name" value="MUREIN HYDROLASE ACTIVATOR ENVC"/>
    <property type="match status" value="1"/>
</dbReference>
<feature type="transmembrane region" description="Helical" evidence="1">
    <location>
        <begin position="36"/>
        <end position="60"/>
    </location>
</feature>
<feature type="transmembrane region" description="Helical" evidence="1">
    <location>
        <begin position="7"/>
        <end position="30"/>
    </location>
</feature>
<dbReference type="SUPFAM" id="SSF51261">
    <property type="entry name" value="Duplicated hybrid motif"/>
    <property type="match status" value="1"/>
</dbReference>
<accession>A0A401ULI3</accession>
<reference evidence="3 4" key="1">
    <citation type="submission" date="2018-11" db="EMBL/GenBank/DDBJ databases">
        <title>Genome sequencing and assembly of Clostridium tagluense strain A121.</title>
        <authorList>
            <person name="Murakami T."/>
            <person name="Segawa T."/>
            <person name="Shcherbakova V.A."/>
            <person name="Mori H."/>
            <person name="Yoshimura Y."/>
        </authorList>
    </citation>
    <scope>NUCLEOTIDE SEQUENCE [LARGE SCALE GENOMIC DNA]</scope>
    <source>
        <strain evidence="3 4">A121</strain>
    </source>
</reference>
<evidence type="ECO:0000313" key="3">
    <source>
        <dbReference type="EMBL" id="GCD10389.1"/>
    </source>
</evidence>
<comment type="caution">
    <text evidence="3">The sequence shown here is derived from an EMBL/GenBank/DDBJ whole genome shotgun (WGS) entry which is preliminary data.</text>
</comment>
<dbReference type="Proteomes" id="UP000287872">
    <property type="component" value="Unassembled WGS sequence"/>
</dbReference>
<dbReference type="InterPro" id="IPR011055">
    <property type="entry name" value="Dup_hybrid_motif"/>
</dbReference>
<organism evidence="3 4">
    <name type="scientific">Clostridium tagluense</name>
    <dbReference type="NCBI Taxonomy" id="360422"/>
    <lineage>
        <taxon>Bacteria</taxon>
        <taxon>Bacillati</taxon>
        <taxon>Bacillota</taxon>
        <taxon>Clostridia</taxon>
        <taxon>Eubacteriales</taxon>
        <taxon>Clostridiaceae</taxon>
        <taxon>Clostridium</taxon>
    </lineage>
</organism>
<name>A0A401ULI3_9CLOT</name>
<evidence type="ECO:0000313" key="4">
    <source>
        <dbReference type="Proteomes" id="UP000287872"/>
    </source>
</evidence>
<feature type="transmembrane region" description="Helical" evidence="1">
    <location>
        <begin position="67"/>
        <end position="91"/>
    </location>
</feature>
<keyword evidence="1" id="KW-0472">Membrane</keyword>
<gene>
    <name evidence="3" type="ORF">Ctaglu_20120</name>
</gene>
<keyword evidence="1" id="KW-0812">Transmembrane</keyword>